<evidence type="ECO:0000313" key="3">
    <source>
        <dbReference type="EMBL" id="MBD2872541.1"/>
    </source>
</evidence>
<feature type="region of interest" description="Disordered" evidence="1">
    <location>
        <begin position="400"/>
        <end position="422"/>
    </location>
</feature>
<proteinExistence type="predicted"/>
<dbReference type="GO" id="GO:0005524">
    <property type="term" value="F:ATP binding"/>
    <property type="evidence" value="ECO:0007669"/>
    <property type="project" value="InterPro"/>
</dbReference>
<protein>
    <submittedName>
        <fullName evidence="3">AAA family ATPase</fullName>
    </submittedName>
</protein>
<gene>
    <name evidence="3" type="ORF">IDH41_28570</name>
</gene>
<accession>A0A927CUN9</accession>
<evidence type="ECO:0000313" key="4">
    <source>
        <dbReference type="Proteomes" id="UP000632125"/>
    </source>
</evidence>
<dbReference type="EMBL" id="JACXIY010000051">
    <property type="protein sequence ID" value="MBD2872541.1"/>
    <property type="molecule type" value="Genomic_DNA"/>
</dbReference>
<name>A0A927CUN9_9BACL</name>
<dbReference type="PANTHER" id="PTHR37291">
    <property type="entry name" value="5-METHYLCYTOSINE-SPECIFIC RESTRICTION ENZYME B"/>
    <property type="match status" value="1"/>
</dbReference>
<dbReference type="GO" id="GO:0016887">
    <property type="term" value="F:ATP hydrolysis activity"/>
    <property type="evidence" value="ECO:0007669"/>
    <property type="project" value="InterPro"/>
</dbReference>
<reference evidence="3" key="1">
    <citation type="submission" date="2020-09" db="EMBL/GenBank/DDBJ databases">
        <title>A novel bacterium of genus Paenibacillus, isolated from South China Sea.</title>
        <authorList>
            <person name="Huang H."/>
            <person name="Mo K."/>
            <person name="Hu Y."/>
        </authorList>
    </citation>
    <scope>NUCLEOTIDE SEQUENCE</scope>
    <source>
        <strain evidence="3">IB182493</strain>
    </source>
</reference>
<dbReference type="Proteomes" id="UP000632125">
    <property type="component" value="Unassembled WGS sequence"/>
</dbReference>
<sequence>MNIQLIEEALTIPETALRCQRVLDEVQPVLRRLMDDFKNKYGGQAPELLDYQVHTYESTLRTTMHDARNPKHAEKKRTTDMGKKAFVELIDNKYFQSEFGVLTLELNGLERKFKTILASNFYPFWEGVRTKGNAKELTDAIGLLSDHVQIFNSDKDSLPLTKEEVLSYVKQSVKDNKKPWLYFGAVIDFDQLPSTGELVNHIWNTWLELHPIREYLERETSSHARSLQLLELFNQHQKDISITLYGKNYDVKFDEQQDVKSNKCRQVYSVLDKGQLIAKLALYSFLREPNEVIGIKVDGSGQIYSNLRALHGLDQVEWRITKSYYSRGRDDSSEVNKVLQAQAMAALEEHGFQVDGSTFYVATWDNGKLSFVEPIEEVKKRLFIAGALLADCSGKVNFPKQEVGNENGPPDDLEEDNDTPNDEGFQHDFNLSTILSNLDESPFTYSAAIIRDFHLNLTSLEDKHFVILNGISGTGKTRLCLLYANAVYGKAHDALNPYLRVIPVRPDWTDSTSLFGYYSALEKRYVRTPFLNAVLQAIQEGKPMFVVLDEMNLARVEYYLSDYLSAIESRQPIRLHTESQVTDVPQELQIPHNLYVIGTINVDETTHSISDKVLDRAFVMTLSDVDLEKFWNAADSKYKVALQEEWKMLQELHEKLSRYELHFGYRTMNEMLRKLYANAELDLDIRMEKNEAVDRVIAEKVLPKIRGDEQIEALLTDLIDWTATLFGDGSESLYHLLRMKGELDRYGATQFWR</sequence>
<keyword evidence="4" id="KW-1185">Reference proteome</keyword>
<evidence type="ECO:0000256" key="1">
    <source>
        <dbReference type="SAM" id="MobiDB-lite"/>
    </source>
</evidence>
<organism evidence="3 4">
    <name type="scientific">Paenibacillus arenilitoris</name>
    <dbReference type="NCBI Taxonomy" id="2772299"/>
    <lineage>
        <taxon>Bacteria</taxon>
        <taxon>Bacillati</taxon>
        <taxon>Bacillota</taxon>
        <taxon>Bacilli</taxon>
        <taxon>Bacillales</taxon>
        <taxon>Paenibacillaceae</taxon>
        <taxon>Paenibacillus</taxon>
    </lineage>
</organism>
<dbReference type="InterPro" id="IPR052934">
    <property type="entry name" value="Methyl-DNA_Rec/Restrict_Enz"/>
</dbReference>
<evidence type="ECO:0000259" key="2">
    <source>
        <dbReference type="Pfam" id="PF07728"/>
    </source>
</evidence>
<feature type="compositionally biased region" description="Acidic residues" evidence="1">
    <location>
        <begin position="409"/>
        <end position="421"/>
    </location>
</feature>
<dbReference type="SUPFAM" id="SSF52540">
    <property type="entry name" value="P-loop containing nucleoside triphosphate hydrolases"/>
    <property type="match status" value="1"/>
</dbReference>
<dbReference type="PANTHER" id="PTHR37291:SF1">
    <property type="entry name" value="TYPE IV METHYL-DIRECTED RESTRICTION ENZYME ECOKMCRB SUBUNIT"/>
    <property type="match status" value="1"/>
</dbReference>
<comment type="caution">
    <text evidence="3">The sequence shown here is derived from an EMBL/GenBank/DDBJ whole genome shotgun (WGS) entry which is preliminary data.</text>
</comment>
<dbReference type="AlphaFoldDB" id="A0A927CUN9"/>
<dbReference type="InterPro" id="IPR027417">
    <property type="entry name" value="P-loop_NTPase"/>
</dbReference>
<dbReference type="Gene3D" id="3.40.50.300">
    <property type="entry name" value="P-loop containing nucleotide triphosphate hydrolases"/>
    <property type="match status" value="1"/>
</dbReference>
<dbReference type="InterPro" id="IPR011704">
    <property type="entry name" value="ATPase_dyneun-rel_AAA"/>
</dbReference>
<dbReference type="RefSeq" id="WP_190867327.1">
    <property type="nucleotide sequence ID" value="NZ_JACXIY010000051.1"/>
</dbReference>
<feature type="domain" description="ATPase dynein-related AAA" evidence="2">
    <location>
        <begin position="466"/>
        <end position="616"/>
    </location>
</feature>
<dbReference type="Pfam" id="PF07728">
    <property type="entry name" value="AAA_5"/>
    <property type="match status" value="1"/>
</dbReference>